<dbReference type="GO" id="GO:0003677">
    <property type="term" value="F:DNA binding"/>
    <property type="evidence" value="ECO:0007669"/>
    <property type="project" value="UniProtKB-KW"/>
</dbReference>
<evidence type="ECO:0000313" key="5">
    <source>
        <dbReference type="EMBL" id="BBD09019.1"/>
    </source>
</evidence>
<evidence type="ECO:0000256" key="3">
    <source>
        <dbReference type="ARBA" id="ARBA00023163"/>
    </source>
</evidence>
<dbReference type="PROSITE" id="PS50995">
    <property type="entry name" value="HTH_MARR_2"/>
    <property type="match status" value="1"/>
</dbReference>
<keyword evidence="3" id="KW-0804">Transcription</keyword>
<dbReference type="PRINTS" id="PR00598">
    <property type="entry name" value="HTHMARR"/>
</dbReference>
<dbReference type="Pfam" id="PF01047">
    <property type="entry name" value="MarR"/>
    <property type="match status" value="1"/>
</dbReference>
<gene>
    <name evidence="5" type="ORF">DFE_2293</name>
</gene>
<proteinExistence type="predicted"/>
<keyword evidence="6" id="KW-1185">Reference proteome</keyword>
<dbReference type="Proteomes" id="UP000269883">
    <property type="component" value="Chromosome"/>
</dbReference>
<organism evidence="5 6">
    <name type="scientific">Desulfovibrio ferrophilus</name>
    <dbReference type="NCBI Taxonomy" id="241368"/>
    <lineage>
        <taxon>Bacteria</taxon>
        <taxon>Pseudomonadati</taxon>
        <taxon>Thermodesulfobacteriota</taxon>
        <taxon>Desulfovibrionia</taxon>
        <taxon>Desulfovibrionales</taxon>
        <taxon>Desulfovibrionaceae</taxon>
        <taxon>Desulfovibrio</taxon>
    </lineage>
</organism>
<dbReference type="OrthoDB" id="8906692at2"/>
<dbReference type="Gene3D" id="1.10.10.10">
    <property type="entry name" value="Winged helix-like DNA-binding domain superfamily/Winged helix DNA-binding domain"/>
    <property type="match status" value="1"/>
</dbReference>
<dbReference type="InterPro" id="IPR036390">
    <property type="entry name" value="WH_DNA-bd_sf"/>
</dbReference>
<accession>A0A2Z6B0H6</accession>
<evidence type="ECO:0000259" key="4">
    <source>
        <dbReference type="PROSITE" id="PS50995"/>
    </source>
</evidence>
<dbReference type="InterPro" id="IPR036388">
    <property type="entry name" value="WH-like_DNA-bd_sf"/>
</dbReference>
<evidence type="ECO:0000256" key="2">
    <source>
        <dbReference type="ARBA" id="ARBA00023125"/>
    </source>
</evidence>
<dbReference type="GO" id="GO:0003700">
    <property type="term" value="F:DNA-binding transcription factor activity"/>
    <property type="evidence" value="ECO:0007669"/>
    <property type="project" value="InterPro"/>
</dbReference>
<reference evidence="5 6" key="1">
    <citation type="journal article" date="2018" name="Sci. Adv.">
        <title>Multi-heme cytochromes provide a pathway for survival in energy-limited environments.</title>
        <authorList>
            <person name="Deng X."/>
            <person name="Dohmae N."/>
            <person name="Nealson K.H."/>
            <person name="Hashimoto K."/>
            <person name="Okamoto A."/>
        </authorList>
    </citation>
    <scope>NUCLEOTIDE SEQUENCE [LARGE SCALE GENOMIC DNA]</scope>
    <source>
        <strain evidence="5 6">IS5</strain>
    </source>
</reference>
<sequence>MLDNRFSLDESVAYAIARTGKAIKFELRRYFREAGIDITSEQYALLCRLWEKEGRSQKELAECSFKDTANITRMIDVLEGKGVVYRERDPKDRRTYRIYLTQRGKELKETVTPIVLAQGERAYSCLTEKEQRSLLDMLNRLYNHISYMRDNG</sequence>
<keyword evidence="2" id="KW-0238">DNA-binding</keyword>
<feature type="domain" description="HTH marR-type" evidence="4">
    <location>
        <begin position="9"/>
        <end position="143"/>
    </location>
</feature>
<dbReference type="InterPro" id="IPR000835">
    <property type="entry name" value="HTH_MarR-typ"/>
</dbReference>
<evidence type="ECO:0000313" key="6">
    <source>
        <dbReference type="Proteomes" id="UP000269883"/>
    </source>
</evidence>
<dbReference type="PANTHER" id="PTHR42756">
    <property type="entry name" value="TRANSCRIPTIONAL REGULATOR, MARR"/>
    <property type="match status" value="1"/>
</dbReference>
<dbReference type="AlphaFoldDB" id="A0A2Z6B0H6"/>
<name>A0A2Z6B0H6_9BACT</name>
<dbReference type="RefSeq" id="WP_126379639.1">
    <property type="nucleotide sequence ID" value="NZ_AP017378.1"/>
</dbReference>
<dbReference type="EMBL" id="AP017378">
    <property type="protein sequence ID" value="BBD09019.1"/>
    <property type="molecule type" value="Genomic_DNA"/>
</dbReference>
<dbReference type="SMART" id="SM00347">
    <property type="entry name" value="HTH_MARR"/>
    <property type="match status" value="1"/>
</dbReference>
<protein>
    <submittedName>
        <fullName evidence="5">Transcriptional regulator</fullName>
    </submittedName>
</protein>
<evidence type="ECO:0000256" key="1">
    <source>
        <dbReference type="ARBA" id="ARBA00023015"/>
    </source>
</evidence>
<keyword evidence="1" id="KW-0805">Transcription regulation</keyword>
<dbReference type="SUPFAM" id="SSF46785">
    <property type="entry name" value="Winged helix' DNA-binding domain"/>
    <property type="match status" value="1"/>
</dbReference>
<dbReference type="PANTHER" id="PTHR42756:SF1">
    <property type="entry name" value="TRANSCRIPTIONAL REPRESSOR OF EMRAB OPERON"/>
    <property type="match status" value="1"/>
</dbReference>
<dbReference type="KEGG" id="dfl:DFE_2293"/>